<evidence type="ECO:0000313" key="2">
    <source>
        <dbReference type="Proteomes" id="UP001154078"/>
    </source>
</evidence>
<keyword evidence="2" id="KW-1185">Reference proteome</keyword>
<protein>
    <submittedName>
        <fullName evidence="1">Uncharacterized protein</fullName>
    </submittedName>
</protein>
<name>A0A9P0FP40_BRAAE</name>
<dbReference type="OrthoDB" id="8060926at2759"/>
<dbReference type="PANTHER" id="PTHR46704:SF9">
    <property type="entry name" value="BHLH DOMAIN-CONTAINING PROTEIN"/>
    <property type="match status" value="1"/>
</dbReference>
<dbReference type="Proteomes" id="UP001154078">
    <property type="component" value="Chromosome 8"/>
</dbReference>
<dbReference type="EMBL" id="OV121139">
    <property type="protein sequence ID" value="CAH0562801.1"/>
    <property type="molecule type" value="Genomic_DNA"/>
</dbReference>
<organism evidence="1 2">
    <name type="scientific">Brassicogethes aeneus</name>
    <name type="common">Rape pollen beetle</name>
    <name type="synonym">Meligethes aeneus</name>
    <dbReference type="NCBI Taxonomy" id="1431903"/>
    <lineage>
        <taxon>Eukaryota</taxon>
        <taxon>Metazoa</taxon>
        <taxon>Ecdysozoa</taxon>
        <taxon>Arthropoda</taxon>
        <taxon>Hexapoda</taxon>
        <taxon>Insecta</taxon>
        <taxon>Pterygota</taxon>
        <taxon>Neoptera</taxon>
        <taxon>Endopterygota</taxon>
        <taxon>Coleoptera</taxon>
        <taxon>Polyphaga</taxon>
        <taxon>Cucujiformia</taxon>
        <taxon>Nitidulidae</taxon>
        <taxon>Meligethinae</taxon>
        <taxon>Brassicogethes</taxon>
    </lineage>
</organism>
<dbReference type="PANTHER" id="PTHR46704">
    <property type="entry name" value="CXC DOMAIN-CONTAINING PROTEIN-RELATED"/>
    <property type="match status" value="1"/>
</dbReference>
<evidence type="ECO:0000313" key="1">
    <source>
        <dbReference type="EMBL" id="CAH0562801.1"/>
    </source>
</evidence>
<dbReference type="AlphaFoldDB" id="A0A9P0FP40"/>
<gene>
    <name evidence="1" type="ORF">MELIAE_LOCUS11821</name>
</gene>
<reference evidence="1" key="1">
    <citation type="submission" date="2021-12" db="EMBL/GenBank/DDBJ databases">
        <authorList>
            <person name="King R."/>
        </authorList>
    </citation>
    <scope>NUCLEOTIDE SEQUENCE</scope>
</reference>
<sequence length="334" mass="37598">MQKVSYMTTINASPTNKSVIIETMKQALQVADECGQEYIQLTYDLAITKIALQIQSLERPRFDRLFIHFGAFHIDLAYFKAVGKYIENCGITNIMIDSGIIAGGSLSGFISGKHYNRCKRMHTILSLVLQILNWQQFLKTYNIEVSEGSEIYRALSQIRQLSPGHANSLEEEIRANGIGVRRTPKPHSTQPIDLILEETINLDAANSMTGISHITNSIAARQRWCKSHSFRTSVISNMMQDLSLRRKQDVSGDLKESSIKKSHSQIEKLLVAIEENVNPFNPDVPKKSLFNISSGEAVSDLIYESLVNVEKQEMRCAKNSLRNVAPIKPDSRNQ</sequence>
<accession>A0A9P0FP40</accession>
<proteinExistence type="predicted"/>